<dbReference type="GO" id="GO:0006048">
    <property type="term" value="P:UDP-N-acetylglucosamine biosynthetic process"/>
    <property type="evidence" value="ECO:0007669"/>
    <property type="project" value="UniProtKB-UniPathway"/>
</dbReference>
<comment type="pathway">
    <text evidence="3">Nucleotide-sugar biosynthesis; UDP-N-acetyl-alpha-D-glucosamine biosynthesis; N-acetyl-alpha-D-glucosamine 1-phosphate from alpha-D-glucosamine 6-phosphate (route I): step 2/2.</text>
</comment>
<evidence type="ECO:0000259" key="13">
    <source>
        <dbReference type="Pfam" id="PF02878"/>
    </source>
</evidence>
<evidence type="ECO:0000259" key="14">
    <source>
        <dbReference type="Pfam" id="PF21404"/>
    </source>
</evidence>
<dbReference type="FunFam" id="3.40.120.10:FF:000013">
    <property type="entry name" value="Phosphoacetylglucosamine mutase"/>
    <property type="match status" value="1"/>
</dbReference>
<dbReference type="Pfam" id="PF21405">
    <property type="entry name" value="AMG1_II"/>
    <property type="match status" value="1"/>
</dbReference>
<dbReference type="AlphaFoldDB" id="A0A4T0HGB2"/>
<keyword evidence="9" id="KW-0413">Isomerase</keyword>
<evidence type="ECO:0000256" key="4">
    <source>
        <dbReference type="ARBA" id="ARBA00010231"/>
    </source>
</evidence>
<dbReference type="InterPro" id="IPR005843">
    <property type="entry name" value="A-D-PHexomutase_C"/>
</dbReference>
<dbReference type="InterPro" id="IPR049023">
    <property type="entry name" value="AMG1_II"/>
</dbReference>
<dbReference type="SUPFAM" id="SSF53738">
    <property type="entry name" value="Phosphoglucomutase, first 3 domains"/>
    <property type="match status" value="4"/>
</dbReference>
<dbReference type="InterPro" id="IPR005844">
    <property type="entry name" value="A-D-PHexomutase_a/b/a-I"/>
</dbReference>
<keyword evidence="6" id="KW-0597">Phosphoprotein</keyword>
<dbReference type="GO" id="GO:0005975">
    <property type="term" value="P:carbohydrate metabolic process"/>
    <property type="evidence" value="ECO:0007669"/>
    <property type="project" value="InterPro"/>
</dbReference>
<dbReference type="PANTHER" id="PTHR45955:SF1">
    <property type="entry name" value="PHOSPHOACETYLGLUCOSAMINE MUTASE"/>
    <property type="match status" value="1"/>
</dbReference>
<dbReference type="Gene3D" id="3.40.30.10">
    <property type="entry name" value="Glutaredoxin"/>
    <property type="match status" value="1"/>
</dbReference>
<dbReference type="Gene3D" id="3.40.120.10">
    <property type="entry name" value="Alpha-D-Glucose-1,6-Bisphosphate, subunit A, domain 3"/>
    <property type="match status" value="3"/>
</dbReference>
<dbReference type="InterPro" id="IPR016657">
    <property type="entry name" value="PAGM"/>
</dbReference>
<comment type="cofactor">
    <cofactor evidence="2">
        <name>Mg(2+)</name>
        <dbReference type="ChEBI" id="CHEBI:18420"/>
    </cofactor>
</comment>
<keyword evidence="7" id="KW-0479">Metal-binding</keyword>
<dbReference type="UniPathway" id="UPA00113">
    <property type="reaction ID" value="UER00530"/>
</dbReference>
<dbReference type="InterPro" id="IPR016055">
    <property type="entry name" value="A-D-PHexomutase_a/b/a-I/II/III"/>
</dbReference>
<proteinExistence type="inferred from homology"/>
<evidence type="ECO:0000256" key="6">
    <source>
        <dbReference type="ARBA" id="ARBA00022553"/>
    </source>
</evidence>
<evidence type="ECO:0000313" key="16">
    <source>
        <dbReference type="EMBL" id="TIB14900.1"/>
    </source>
</evidence>
<dbReference type="SUPFAM" id="SSF47616">
    <property type="entry name" value="GST C-terminal domain-like"/>
    <property type="match status" value="1"/>
</dbReference>
<evidence type="ECO:0000256" key="3">
    <source>
        <dbReference type="ARBA" id="ARBA00004865"/>
    </source>
</evidence>
<dbReference type="SUPFAM" id="SSF52833">
    <property type="entry name" value="Thioredoxin-like"/>
    <property type="match status" value="1"/>
</dbReference>
<dbReference type="InterPro" id="IPR036282">
    <property type="entry name" value="Glutathione-S-Trfase_C_sf"/>
</dbReference>
<comment type="catalytic activity">
    <reaction evidence="1">
        <text>N-acetyl-alpha-D-glucosamine 1-phosphate = N-acetyl-D-glucosamine 6-phosphate</text>
        <dbReference type="Rhea" id="RHEA:23804"/>
        <dbReference type="ChEBI" id="CHEBI:57513"/>
        <dbReference type="ChEBI" id="CHEBI:57776"/>
        <dbReference type="EC" id="5.4.2.3"/>
    </reaction>
</comment>
<dbReference type="GO" id="GO:0000287">
    <property type="term" value="F:magnesium ion binding"/>
    <property type="evidence" value="ECO:0007669"/>
    <property type="project" value="InterPro"/>
</dbReference>
<dbReference type="SUPFAM" id="SSF55957">
    <property type="entry name" value="Phosphoglucomutase, C-terminal domain"/>
    <property type="match status" value="1"/>
</dbReference>
<dbReference type="EMBL" id="SPOF01000009">
    <property type="protein sequence ID" value="TIB14900.1"/>
    <property type="molecule type" value="Genomic_DNA"/>
</dbReference>
<comment type="caution">
    <text evidence="16">The sequence shown here is derived from an EMBL/GenBank/DDBJ whole genome shotgun (WGS) entry which is preliminary data.</text>
</comment>
<accession>A0A4T0HGB2</accession>
<feature type="domain" description="Alpha-D-phosphohexomutase alpha/beta/alpha" evidence="13">
    <location>
        <begin position="58"/>
        <end position="91"/>
    </location>
</feature>
<dbReference type="GO" id="GO:0004610">
    <property type="term" value="F:phosphoacetylglucosamine mutase activity"/>
    <property type="evidence" value="ECO:0007669"/>
    <property type="project" value="UniProtKB-EC"/>
</dbReference>
<dbReference type="CDD" id="cd03086">
    <property type="entry name" value="PGM3"/>
    <property type="match status" value="1"/>
</dbReference>
<dbReference type="Pfam" id="PF02878">
    <property type="entry name" value="PGM_PMM_I"/>
    <property type="match status" value="2"/>
</dbReference>
<keyword evidence="8" id="KW-0460">Magnesium</keyword>
<dbReference type="InterPro" id="IPR016066">
    <property type="entry name" value="A-D-PHexomutase_CS"/>
</dbReference>
<dbReference type="PROSITE" id="PS00710">
    <property type="entry name" value="PGM_PMM"/>
    <property type="match status" value="1"/>
</dbReference>
<dbReference type="Pfam" id="PF00408">
    <property type="entry name" value="PGM_PMM_IV"/>
    <property type="match status" value="1"/>
</dbReference>
<evidence type="ECO:0000313" key="17">
    <source>
        <dbReference type="Proteomes" id="UP000306954"/>
    </source>
</evidence>
<feature type="domain" description="Alpha-D-phosphohexomutase alpha/beta/alpha" evidence="13">
    <location>
        <begin position="112"/>
        <end position="179"/>
    </location>
</feature>
<name>A0A4T0HGB2_WALIC</name>
<dbReference type="Pfam" id="PF21404">
    <property type="entry name" value="AMG1_III"/>
    <property type="match status" value="1"/>
</dbReference>
<dbReference type="CDD" id="cd00570">
    <property type="entry name" value="GST_N_family"/>
    <property type="match status" value="1"/>
</dbReference>
<evidence type="ECO:0000256" key="11">
    <source>
        <dbReference type="ARBA" id="ARBA00032065"/>
    </source>
</evidence>
<sequence length="857" mass="94736">MSLITENISKLAHQHPPPANHIYAYGTAGFRSKATVLDAVLFRVGIIAVFRSQKLDGKAVGVMVTASHNPESDNGVKLVDPHGDMLDPSWEAYATALANTPLDSFASYCTQLANTLKIDLSKKANIIIARDTRPSGDSLLASLKDGIHAVNNGSVQVEDYGLATTPALHYLVRATNSKGTNDEYGEPTINGYMDKMVNAFNGLVQGKPSIAPLKVDCANGIGAPYIHDLNSRLNRVDAPLTLEPVFDDTTAGIGKLNNGCGADHVKSKQQLPVGFSPTPNQRCASLDGDADRIVYYYNDQRGNFKLLDGDKIASLLSVFIIDLVDKAGLSDTANVGVVQTAYANGCSSKFINAQQVPIKCVPTGVKHLHHAAQQYSVGVYFEANGHGTVLFSDEFINLIKNTVPVMPAQQTALQQLIALSEVANQTVGDALSDLLLVEAILIQKQWGPAEWDGLYEDFPNRLVKVTVPDRTAFTTTDAERKLVTPADLQKEIDGHVSKYQDGRSFVRPSGTEDCVRVYAEAQTRGQADELAFKVAGLIYDIRLCLEEKIYSDQDFDLIQVDLNMGDNFHPSFLAINPAGTLPVMLVPNAESIKADRPVEYTRISDTKSILKFLSIKRRSIPSLIPLPHLISKSDEFINYLLSGEVDTNFLMLSATSPSELELNSTRAVSYLTSRQTAFDRYRHLCPVDRRSWFESKSKSNMDILDIYRYRYIPPTTTEYPNDNIPSNIDKPVEVILKNRQDFFNASKKTWSNVASFLIKVDNELSSDHLSNTTTSTEQREQRGPWLLGHDLTLVDLIIVAFLARVIADINGSMDDEGLLKLLNIVGLSLCDSLRRFWRSWIKRPSFKRVYLERVAND</sequence>
<evidence type="ECO:0000256" key="1">
    <source>
        <dbReference type="ARBA" id="ARBA00000558"/>
    </source>
</evidence>
<dbReference type="Gene3D" id="3.30.310.50">
    <property type="entry name" value="Alpha-D-phosphohexomutase, C-terminal domain"/>
    <property type="match status" value="1"/>
</dbReference>
<organism evidence="16 17">
    <name type="scientific">Wallemia ichthyophaga</name>
    <dbReference type="NCBI Taxonomy" id="245174"/>
    <lineage>
        <taxon>Eukaryota</taxon>
        <taxon>Fungi</taxon>
        <taxon>Dikarya</taxon>
        <taxon>Basidiomycota</taxon>
        <taxon>Wallemiomycotina</taxon>
        <taxon>Wallemiomycetes</taxon>
        <taxon>Wallemiales</taxon>
        <taxon>Wallemiaceae</taxon>
        <taxon>Wallemia</taxon>
    </lineage>
</organism>
<evidence type="ECO:0000256" key="5">
    <source>
        <dbReference type="ARBA" id="ARBA00012731"/>
    </source>
</evidence>
<evidence type="ECO:0000256" key="2">
    <source>
        <dbReference type="ARBA" id="ARBA00001946"/>
    </source>
</evidence>
<dbReference type="InterPro" id="IPR049022">
    <property type="entry name" value="AMG1_III"/>
</dbReference>
<dbReference type="InterPro" id="IPR036900">
    <property type="entry name" value="A-D-PHexomutase_C_sf"/>
</dbReference>
<reference evidence="16 17" key="1">
    <citation type="submission" date="2019-03" db="EMBL/GenBank/DDBJ databases">
        <title>Sequencing 23 genomes of Wallemia ichthyophaga.</title>
        <authorList>
            <person name="Gostincar C."/>
        </authorList>
    </citation>
    <scope>NUCLEOTIDE SEQUENCE [LARGE SCALE GENOMIC DNA]</scope>
    <source>
        <strain evidence="16 17">EXF-8621</strain>
    </source>
</reference>
<feature type="domain" description="Phosphoacetylglucosamine mutase AMG1" evidence="14">
    <location>
        <begin position="308"/>
        <end position="446"/>
    </location>
</feature>
<comment type="similarity">
    <text evidence="4">Belongs to the phosphohexose mutase family.</text>
</comment>
<gene>
    <name evidence="16" type="ORF">E3P90_01116</name>
</gene>
<evidence type="ECO:0000256" key="7">
    <source>
        <dbReference type="ARBA" id="ARBA00022723"/>
    </source>
</evidence>
<feature type="domain" description="Alpha-D-phosphohexomutase C-terminal" evidence="12">
    <location>
        <begin position="462"/>
        <end position="535"/>
    </location>
</feature>
<dbReference type="Proteomes" id="UP000306954">
    <property type="component" value="Unassembled WGS sequence"/>
</dbReference>
<evidence type="ECO:0000259" key="15">
    <source>
        <dbReference type="Pfam" id="PF21405"/>
    </source>
</evidence>
<evidence type="ECO:0000259" key="12">
    <source>
        <dbReference type="Pfam" id="PF00408"/>
    </source>
</evidence>
<evidence type="ECO:0000256" key="9">
    <source>
        <dbReference type="ARBA" id="ARBA00023235"/>
    </source>
</evidence>
<feature type="domain" description="Phosphoacetylglucosamine mutase AMG1" evidence="15">
    <location>
        <begin position="198"/>
        <end position="294"/>
    </location>
</feature>
<dbReference type="InterPro" id="IPR036249">
    <property type="entry name" value="Thioredoxin-like_sf"/>
</dbReference>
<protein>
    <recommendedName>
        <fullName evidence="5">phosphoacetylglucosamine mutase</fullName>
        <ecNumber evidence="5">5.4.2.3</ecNumber>
    </recommendedName>
    <alternativeName>
        <fullName evidence="11">Acetylglucosamine phosphomutase</fullName>
    </alternativeName>
    <alternativeName>
        <fullName evidence="10">N-acetylglucosamine-phosphate mutase</fullName>
    </alternativeName>
</protein>
<dbReference type="FunFam" id="3.30.310.50:FF:000003">
    <property type="entry name" value="Phosphoacetylglucosamine mutase"/>
    <property type="match status" value="1"/>
</dbReference>
<dbReference type="EC" id="5.4.2.3" evidence="5"/>
<evidence type="ECO:0000256" key="10">
    <source>
        <dbReference type="ARBA" id="ARBA00031926"/>
    </source>
</evidence>
<evidence type="ECO:0000256" key="8">
    <source>
        <dbReference type="ARBA" id="ARBA00022842"/>
    </source>
</evidence>
<dbReference type="PANTHER" id="PTHR45955">
    <property type="entry name" value="PHOSPHOACETYLGLUCOSAMINE MUTASE"/>
    <property type="match status" value="1"/>
</dbReference>